<keyword evidence="8" id="KW-1185">Reference proteome</keyword>
<dbReference type="STRING" id="360411.AC812_02155"/>
<feature type="transmembrane region" description="Helical" evidence="5">
    <location>
        <begin position="85"/>
        <end position="105"/>
    </location>
</feature>
<keyword evidence="5" id="KW-1133">Transmembrane helix</keyword>
<dbReference type="RefSeq" id="WP_061916476.1">
    <property type="nucleotide sequence ID" value="NZ_DF967971.1"/>
</dbReference>
<evidence type="ECO:0000313" key="8">
    <source>
        <dbReference type="Proteomes" id="UP000050514"/>
    </source>
</evidence>
<dbReference type="PANTHER" id="PTHR30413:SF8">
    <property type="entry name" value="TRANSPORT PERMEASE PROTEIN"/>
    <property type="match status" value="1"/>
</dbReference>
<organism evidence="7 8">
    <name type="scientific">Bellilinea caldifistulae</name>
    <dbReference type="NCBI Taxonomy" id="360411"/>
    <lineage>
        <taxon>Bacteria</taxon>
        <taxon>Bacillati</taxon>
        <taxon>Chloroflexota</taxon>
        <taxon>Anaerolineae</taxon>
        <taxon>Anaerolineales</taxon>
        <taxon>Anaerolineaceae</taxon>
        <taxon>Bellilinea</taxon>
    </lineage>
</organism>
<accession>A0A0P6Y8K9</accession>
<dbReference type="Proteomes" id="UP000050514">
    <property type="component" value="Unassembled WGS sequence"/>
</dbReference>
<comment type="subcellular location">
    <subcellularLocation>
        <location evidence="1">Cell inner membrane</location>
        <topology evidence="1">Multi-pass membrane protein</topology>
    </subcellularLocation>
</comment>
<gene>
    <name evidence="7" type="ORF">AC812_02155</name>
</gene>
<feature type="transmembrane region" description="Helical" evidence="5">
    <location>
        <begin position="50"/>
        <end position="70"/>
    </location>
</feature>
<evidence type="ECO:0000259" key="6">
    <source>
        <dbReference type="PROSITE" id="PS51012"/>
    </source>
</evidence>
<evidence type="ECO:0000313" key="7">
    <source>
        <dbReference type="EMBL" id="KPL78037.1"/>
    </source>
</evidence>
<comment type="similarity">
    <text evidence="2">Belongs to the ABC-2 integral membrane protein family.</text>
</comment>
<evidence type="ECO:0000256" key="1">
    <source>
        <dbReference type="ARBA" id="ARBA00004429"/>
    </source>
</evidence>
<keyword evidence="4" id="KW-0997">Cell inner membrane</keyword>
<keyword evidence="4" id="KW-1003">Cell membrane</keyword>
<evidence type="ECO:0000256" key="2">
    <source>
        <dbReference type="ARBA" id="ARBA00007783"/>
    </source>
</evidence>
<evidence type="ECO:0000256" key="4">
    <source>
        <dbReference type="ARBA" id="ARBA00022519"/>
    </source>
</evidence>
<dbReference type="PANTHER" id="PTHR30413">
    <property type="entry name" value="INNER MEMBRANE TRANSPORT PERMEASE"/>
    <property type="match status" value="1"/>
</dbReference>
<evidence type="ECO:0000256" key="3">
    <source>
        <dbReference type="ARBA" id="ARBA00022448"/>
    </source>
</evidence>
<evidence type="ECO:0000256" key="5">
    <source>
        <dbReference type="SAM" id="Phobius"/>
    </source>
</evidence>
<comment type="caution">
    <text evidence="7">The sequence shown here is derived from an EMBL/GenBank/DDBJ whole genome shotgun (WGS) entry which is preliminary data.</text>
</comment>
<feature type="transmembrane region" description="Helical" evidence="5">
    <location>
        <begin position="194"/>
        <end position="211"/>
    </location>
</feature>
<proteinExistence type="inferred from homology"/>
<feature type="transmembrane region" description="Helical" evidence="5">
    <location>
        <begin position="247"/>
        <end position="268"/>
    </location>
</feature>
<feature type="transmembrane region" description="Helical" evidence="5">
    <location>
        <begin position="159"/>
        <end position="182"/>
    </location>
</feature>
<keyword evidence="5" id="KW-0812">Transmembrane</keyword>
<keyword evidence="5" id="KW-0472">Membrane</keyword>
<dbReference type="InterPro" id="IPR047817">
    <property type="entry name" value="ABC2_TM_bact-type"/>
</dbReference>
<name>A0A0P6Y8K9_9CHLR</name>
<dbReference type="PATRIC" id="fig|360411.5.peg.989"/>
<feature type="domain" description="ABC transmembrane type-2" evidence="6">
    <location>
        <begin position="51"/>
        <end position="271"/>
    </location>
</feature>
<dbReference type="GO" id="GO:0005886">
    <property type="term" value="C:plasma membrane"/>
    <property type="evidence" value="ECO:0007669"/>
    <property type="project" value="UniProtKB-SubCell"/>
</dbReference>
<dbReference type="GO" id="GO:0015920">
    <property type="term" value="P:lipopolysaccharide transport"/>
    <property type="evidence" value="ECO:0007669"/>
    <property type="project" value="TreeGrafter"/>
</dbReference>
<reference evidence="7 8" key="1">
    <citation type="submission" date="2015-07" db="EMBL/GenBank/DDBJ databases">
        <title>Draft genome of Bellilinea caldifistulae DSM 17877.</title>
        <authorList>
            <person name="Hemp J."/>
            <person name="Ward L.M."/>
            <person name="Pace L.A."/>
            <person name="Fischer W.W."/>
        </authorList>
    </citation>
    <scope>NUCLEOTIDE SEQUENCE [LARGE SCALE GENOMIC DNA]</scope>
    <source>
        <strain evidence="7 8">GOMI-1</strain>
    </source>
</reference>
<dbReference type="PROSITE" id="PS51012">
    <property type="entry name" value="ABC_TM2"/>
    <property type="match status" value="1"/>
</dbReference>
<dbReference type="EMBL" id="LGHJ01000007">
    <property type="protein sequence ID" value="KPL78037.1"/>
    <property type="molecule type" value="Genomic_DNA"/>
</dbReference>
<feature type="transmembrane region" description="Helical" evidence="5">
    <location>
        <begin position="217"/>
        <end position="235"/>
    </location>
</feature>
<protein>
    <recommendedName>
        <fullName evidence="6">ABC transmembrane type-2 domain-containing protein</fullName>
    </recommendedName>
</protein>
<dbReference type="AlphaFoldDB" id="A0A0P6Y8K9"/>
<sequence length="281" mass="31720">MEYTIISGSEKSTPKLFKLLSSILRDLFLSRELAWRLFIRDISAQYRQSLLGVFWAFFPPIITSVIFILLQSRNIISTSTINLPYPAYVLIGTTLWQIFADSVNAPLKATINAKPYIVKIFFPREALIFSAFLSVMFNVVIRMIIIIGVLIFYKIQIQWGILLAPFGIFVLVLLGIVIGILITPIGMLYSDVSTSLPIVLQLLFFATPVVYTLPEKFPFSLISIINPVSPILIATRNLITVGYIDNLLHVTIVLILTIVVFFFSLLLYRISLPILIEKLGT</sequence>
<feature type="transmembrane region" description="Helical" evidence="5">
    <location>
        <begin position="126"/>
        <end position="153"/>
    </location>
</feature>
<keyword evidence="3" id="KW-0813">Transport</keyword>